<dbReference type="Proteomes" id="UP000011064">
    <property type="component" value="Unassembled WGS sequence"/>
</dbReference>
<protein>
    <submittedName>
        <fullName evidence="1">Uncharacterized protein</fullName>
    </submittedName>
</protein>
<sequence length="124" mass="13733">MPQKQPILLEQRVPFVPGLRNNIKSQLKSSVLNGSSSSITTNLASRQPLSLSAITLTALTKLLIPTEHDYELETGLKSKSFFLLGNFELSRMEGLQLVIYFNKRRDKSGNAFHITTAQAAQTSV</sequence>
<reference evidence="2" key="1">
    <citation type="submission" date="2010-09" db="EMBL/GenBank/DDBJ databases">
        <title>The genome sequence of Geomyces destructans 20631-21.</title>
        <authorList>
            <consortium name="The Broad Institute Genome Sequencing Platform"/>
            <person name="Cuomo C.A."/>
            <person name="Blehert D.S."/>
            <person name="Lorch J.M."/>
            <person name="Young S.K."/>
            <person name="Zeng Q."/>
            <person name="Gargeya S."/>
            <person name="Fitzgerald M."/>
            <person name="Haas B."/>
            <person name="Abouelleil A."/>
            <person name="Alvarado L."/>
            <person name="Arachchi H.M."/>
            <person name="Berlin A."/>
            <person name="Brown A."/>
            <person name="Chapman S.B."/>
            <person name="Chen Z."/>
            <person name="Dunbar C."/>
            <person name="Freedman E."/>
            <person name="Gearin G."/>
            <person name="Gellesch M."/>
            <person name="Goldberg J."/>
            <person name="Griggs A."/>
            <person name="Gujja S."/>
            <person name="Heiman D."/>
            <person name="Howarth C."/>
            <person name="Larson L."/>
            <person name="Lui A."/>
            <person name="MacDonald P.J.P."/>
            <person name="Montmayeur A."/>
            <person name="Murphy C."/>
            <person name="Neiman D."/>
            <person name="Pearson M."/>
            <person name="Priest M."/>
            <person name="Roberts A."/>
            <person name="Saif S."/>
            <person name="Shea T."/>
            <person name="Shenoy N."/>
            <person name="Sisk P."/>
            <person name="Stolte C."/>
            <person name="Sykes S."/>
            <person name="Wortman J."/>
            <person name="Nusbaum C."/>
            <person name="Birren B."/>
        </authorList>
    </citation>
    <scope>NUCLEOTIDE SEQUENCE [LARGE SCALE GENOMIC DNA]</scope>
    <source>
        <strain evidence="2">ATCC MYA-4855 / 20631-21</strain>
    </source>
</reference>
<dbReference type="VEuPathDB" id="FungiDB:GMDG_08358"/>
<evidence type="ECO:0000313" key="2">
    <source>
        <dbReference type="Proteomes" id="UP000011064"/>
    </source>
</evidence>
<organism evidence="1 2">
    <name type="scientific">Pseudogymnoascus destructans (strain ATCC MYA-4855 / 20631-21)</name>
    <name type="common">Bat white-nose syndrome fungus</name>
    <name type="synonym">Geomyces destructans</name>
    <dbReference type="NCBI Taxonomy" id="658429"/>
    <lineage>
        <taxon>Eukaryota</taxon>
        <taxon>Fungi</taxon>
        <taxon>Dikarya</taxon>
        <taxon>Ascomycota</taxon>
        <taxon>Pezizomycotina</taxon>
        <taxon>Leotiomycetes</taxon>
        <taxon>Thelebolales</taxon>
        <taxon>Thelebolaceae</taxon>
        <taxon>Pseudogymnoascus</taxon>
    </lineage>
</organism>
<name>L8G2D7_PSED2</name>
<dbReference type="EMBL" id="GL573517">
    <property type="protein sequence ID" value="ELR07287.1"/>
    <property type="molecule type" value="Genomic_DNA"/>
</dbReference>
<dbReference type="AlphaFoldDB" id="L8G2D7"/>
<proteinExistence type="predicted"/>
<dbReference type="InParanoid" id="L8G2D7"/>
<evidence type="ECO:0000313" key="1">
    <source>
        <dbReference type="EMBL" id="ELR07287.1"/>
    </source>
</evidence>
<accession>L8G2D7</accession>
<gene>
    <name evidence="1" type="ORF">GMDG_08358</name>
</gene>
<keyword evidence="2" id="KW-1185">Reference proteome</keyword>
<dbReference type="HOGENOM" id="CLU_2004887_0_0_1"/>